<dbReference type="EMBL" id="KZ293700">
    <property type="protein sequence ID" value="PBK84127.1"/>
    <property type="molecule type" value="Genomic_DNA"/>
</dbReference>
<keyword evidence="2" id="KW-0812">Transmembrane</keyword>
<dbReference type="InterPro" id="IPR045339">
    <property type="entry name" value="DUF6534"/>
</dbReference>
<feature type="transmembrane region" description="Helical" evidence="2">
    <location>
        <begin position="80"/>
        <end position="98"/>
    </location>
</feature>
<feature type="transmembrane region" description="Helical" evidence="2">
    <location>
        <begin position="12"/>
        <end position="30"/>
    </location>
</feature>
<evidence type="ECO:0000259" key="3">
    <source>
        <dbReference type="Pfam" id="PF20152"/>
    </source>
</evidence>
<evidence type="ECO:0000313" key="4">
    <source>
        <dbReference type="EMBL" id="PBK84127.1"/>
    </source>
</evidence>
<feature type="transmembrane region" description="Helical" evidence="2">
    <location>
        <begin position="246"/>
        <end position="267"/>
    </location>
</feature>
<feature type="transmembrane region" description="Helical" evidence="2">
    <location>
        <begin position="189"/>
        <end position="209"/>
    </location>
</feature>
<keyword evidence="2" id="KW-0472">Membrane</keyword>
<dbReference type="InParanoid" id="A0A2H3D502"/>
<gene>
    <name evidence="4" type="ORF">ARMGADRAFT_1088593</name>
</gene>
<feature type="transmembrane region" description="Helical" evidence="2">
    <location>
        <begin position="148"/>
        <end position="169"/>
    </location>
</feature>
<dbReference type="Proteomes" id="UP000217790">
    <property type="component" value="Unassembled WGS sequence"/>
</dbReference>
<feature type="transmembrane region" description="Helical" evidence="2">
    <location>
        <begin position="216"/>
        <end position="234"/>
    </location>
</feature>
<organism evidence="4 5">
    <name type="scientific">Armillaria gallica</name>
    <name type="common">Bulbous honey fungus</name>
    <name type="synonym">Armillaria bulbosa</name>
    <dbReference type="NCBI Taxonomy" id="47427"/>
    <lineage>
        <taxon>Eukaryota</taxon>
        <taxon>Fungi</taxon>
        <taxon>Dikarya</taxon>
        <taxon>Basidiomycota</taxon>
        <taxon>Agaricomycotina</taxon>
        <taxon>Agaricomycetes</taxon>
        <taxon>Agaricomycetidae</taxon>
        <taxon>Agaricales</taxon>
        <taxon>Marasmiineae</taxon>
        <taxon>Physalacriaceae</taxon>
        <taxon>Armillaria</taxon>
    </lineage>
</organism>
<keyword evidence="5" id="KW-1185">Reference proteome</keyword>
<dbReference type="Pfam" id="PF20152">
    <property type="entry name" value="DUF6534"/>
    <property type="match status" value="1"/>
</dbReference>
<evidence type="ECO:0000313" key="5">
    <source>
        <dbReference type="Proteomes" id="UP000217790"/>
    </source>
</evidence>
<evidence type="ECO:0000256" key="2">
    <source>
        <dbReference type="SAM" id="Phobius"/>
    </source>
</evidence>
<proteinExistence type="predicted"/>
<feature type="region of interest" description="Disordered" evidence="1">
    <location>
        <begin position="332"/>
        <end position="351"/>
    </location>
</feature>
<feature type="transmembrane region" description="Helical" evidence="2">
    <location>
        <begin position="118"/>
        <end position="136"/>
    </location>
</feature>
<name>A0A2H3D502_ARMGA</name>
<accession>A0A2H3D502</accession>
<keyword evidence="2" id="KW-1133">Transmembrane helix</keyword>
<evidence type="ECO:0000256" key="1">
    <source>
        <dbReference type="SAM" id="MobiDB-lite"/>
    </source>
</evidence>
<dbReference type="OrthoDB" id="2535105at2759"/>
<protein>
    <recommendedName>
        <fullName evidence="3">DUF6534 domain-containing protein</fullName>
    </recommendedName>
</protein>
<dbReference type="OMA" id="IYTLYSM"/>
<dbReference type="AlphaFoldDB" id="A0A2H3D502"/>
<feature type="transmembrane region" description="Helical" evidence="2">
    <location>
        <begin position="50"/>
        <end position="68"/>
    </location>
</feature>
<sequence>MSSRLSPTIASLGDTFGALFVGATVAAILFGMMNVQVLIYYKNNPNDWSLYRRAVALFWFASFIRAYLQSWRINAFRYRVLDTVHVAISTHALYYYLINMNGNLFDALEAKIIWSMRLQLLVKMWTIVFVQGVYAIRLWKFGRHFHKIVPWLVFLAVVALIGAGIFLSYDIYITPNLASVSIINVSIYTLYSMVVTEDLIISLMMCYYLHKSRAAMCFSSMAGLLLGLIQLVVIRSGLATSAFSLFSLFTYIMWPETFIFVAIDFILPKRQFRRDRFHTTQTQHKLPACHSLNKSTTENMRHSIPTVLQFAPNISEEHPTETNVSLPLSEIPDVPSSEKCEISEGTVDAPV</sequence>
<feature type="domain" description="DUF6534" evidence="3">
    <location>
        <begin position="197"/>
        <end position="269"/>
    </location>
</feature>
<reference evidence="5" key="1">
    <citation type="journal article" date="2017" name="Nat. Ecol. Evol.">
        <title>Genome expansion and lineage-specific genetic innovations in the forest pathogenic fungi Armillaria.</title>
        <authorList>
            <person name="Sipos G."/>
            <person name="Prasanna A.N."/>
            <person name="Walter M.C."/>
            <person name="O'Connor E."/>
            <person name="Balint B."/>
            <person name="Krizsan K."/>
            <person name="Kiss B."/>
            <person name="Hess J."/>
            <person name="Varga T."/>
            <person name="Slot J."/>
            <person name="Riley R."/>
            <person name="Boka B."/>
            <person name="Rigling D."/>
            <person name="Barry K."/>
            <person name="Lee J."/>
            <person name="Mihaltcheva S."/>
            <person name="LaButti K."/>
            <person name="Lipzen A."/>
            <person name="Waldron R."/>
            <person name="Moloney N.M."/>
            <person name="Sperisen C."/>
            <person name="Kredics L."/>
            <person name="Vagvoelgyi C."/>
            <person name="Patrignani A."/>
            <person name="Fitzpatrick D."/>
            <person name="Nagy I."/>
            <person name="Doyle S."/>
            <person name="Anderson J.B."/>
            <person name="Grigoriev I.V."/>
            <person name="Gueldener U."/>
            <person name="Muensterkoetter M."/>
            <person name="Nagy L.G."/>
        </authorList>
    </citation>
    <scope>NUCLEOTIDE SEQUENCE [LARGE SCALE GENOMIC DNA]</scope>
    <source>
        <strain evidence="5">Ar21-2</strain>
    </source>
</reference>